<dbReference type="PANTHER" id="PTHR30265">
    <property type="entry name" value="RHO-INTERACTING TRANSCRIPTION TERMINATION FACTOR NUSG"/>
    <property type="match status" value="1"/>
</dbReference>
<dbReference type="AlphaFoldDB" id="A0AAU7DIL1"/>
<evidence type="ECO:0000256" key="1">
    <source>
        <dbReference type="ARBA" id="ARBA00022814"/>
    </source>
</evidence>
<evidence type="ECO:0000256" key="2">
    <source>
        <dbReference type="ARBA" id="ARBA00023015"/>
    </source>
</evidence>
<evidence type="ECO:0000256" key="3">
    <source>
        <dbReference type="ARBA" id="ARBA00023163"/>
    </source>
</evidence>
<dbReference type="GO" id="GO:0006354">
    <property type="term" value="P:DNA-templated transcription elongation"/>
    <property type="evidence" value="ECO:0007669"/>
    <property type="project" value="InterPro"/>
</dbReference>
<dbReference type="InterPro" id="IPR006645">
    <property type="entry name" value="NGN-like_dom"/>
</dbReference>
<evidence type="ECO:0000259" key="4">
    <source>
        <dbReference type="SMART" id="SM00738"/>
    </source>
</evidence>
<accession>A0AAU7DIL1</accession>
<dbReference type="SMART" id="SM00738">
    <property type="entry name" value="NGN"/>
    <property type="match status" value="1"/>
</dbReference>
<dbReference type="Pfam" id="PF02357">
    <property type="entry name" value="NusG"/>
    <property type="match status" value="1"/>
</dbReference>
<dbReference type="InterPro" id="IPR043425">
    <property type="entry name" value="NusG-like"/>
</dbReference>
<feature type="domain" description="NusG-like N-terminal" evidence="4">
    <location>
        <begin position="25"/>
        <end position="122"/>
    </location>
</feature>
<name>A0AAU7DIL1_9BACT</name>
<organism evidence="5">
    <name type="scientific">Telmatobacter sp. DSM 110680</name>
    <dbReference type="NCBI Taxonomy" id="3036704"/>
    <lineage>
        <taxon>Bacteria</taxon>
        <taxon>Pseudomonadati</taxon>
        <taxon>Acidobacteriota</taxon>
        <taxon>Terriglobia</taxon>
        <taxon>Terriglobales</taxon>
        <taxon>Acidobacteriaceae</taxon>
        <taxon>Telmatobacter</taxon>
    </lineage>
</organism>
<dbReference type="RefSeq" id="WP_348262412.1">
    <property type="nucleotide sequence ID" value="NZ_CP121196.1"/>
</dbReference>
<keyword evidence="2" id="KW-0805">Transcription regulation</keyword>
<protein>
    <submittedName>
        <fullName evidence="5">UpxY family transcription antiterminator</fullName>
    </submittedName>
</protein>
<proteinExistence type="predicted"/>
<dbReference type="GO" id="GO:0031564">
    <property type="term" value="P:transcription antitermination"/>
    <property type="evidence" value="ECO:0007669"/>
    <property type="project" value="UniProtKB-KW"/>
</dbReference>
<dbReference type="NCBIfam" id="NF033644">
    <property type="entry name" value="antiterm_UpxY"/>
    <property type="match status" value="1"/>
</dbReference>
<dbReference type="InterPro" id="IPR036735">
    <property type="entry name" value="NGN_dom_sf"/>
</dbReference>
<sequence>MDILPCKNAHHLQPNLPIFAHPEIDPKWFAVYTMPQTERSVIRHLDARQIESFLPTYETMSLWKNRQRVKIIRPLFPSYVFVRICAQDRGSVLGSPGALRIVGNCQGPLPVPETEIEFLRSDFCRSHVEPFYDLVIGKKVRIKAGPMQGVQGTLIQKKSGLRFVLTIALINQNAALEVRADDLEPVIN</sequence>
<dbReference type="SUPFAM" id="SSF82679">
    <property type="entry name" value="N-utilization substance G protein NusG, N-terminal domain"/>
    <property type="match status" value="1"/>
</dbReference>
<dbReference type="EMBL" id="CP121196">
    <property type="protein sequence ID" value="XBH17181.1"/>
    <property type="molecule type" value="Genomic_DNA"/>
</dbReference>
<gene>
    <name evidence="5" type="ORF">P8935_21765</name>
</gene>
<reference evidence="5" key="1">
    <citation type="submission" date="2023-03" db="EMBL/GenBank/DDBJ databases">
        <title>Edaphobacter sp.</title>
        <authorList>
            <person name="Huber K.J."/>
            <person name="Papendorf J."/>
            <person name="Pilke C."/>
            <person name="Bunk B."/>
            <person name="Sproeer C."/>
            <person name="Pester M."/>
        </authorList>
    </citation>
    <scope>NUCLEOTIDE SEQUENCE</scope>
    <source>
        <strain evidence="5">DSM 110680</strain>
    </source>
</reference>
<dbReference type="PANTHER" id="PTHR30265:SF4">
    <property type="entry name" value="KOW MOTIF FAMILY PROTEIN, EXPRESSED"/>
    <property type="match status" value="1"/>
</dbReference>
<keyword evidence="1" id="KW-0889">Transcription antitermination</keyword>
<evidence type="ECO:0000313" key="5">
    <source>
        <dbReference type="EMBL" id="XBH17181.1"/>
    </source>
</evidence>
<keyword evidence="3" id="KW-0804">Transcription</keyword>
<dbReference type="Gene3D" id="3.30.70.940">
    <property type="entry name" value="NusG, N-terminal domain"/>
    <property type="match status" value="1"/>
</dbReference>